<comment type="caution">
    <text evidence="2">The sequence shown here is derived from an EMBL/GenBank/DDBJ whole genome shotgun (WGS) entry which is preliminary data.</text>
</comment>
<feature type="region of interest" description="Disordered" evidence="1">
    <location>
        <begin position="1"/>
        <end position="111"/>
    </location>
</feature>
<keyword evidence="3" id="KW-1185">Reference proteome</keyword>
<dbReference type="AlphaFoldDB" id="A0A261XUA4"/>
<evidence type="ECO:0000313" key="3">
    <source>
        <dbReference type="Proteomes" id="UP000242875"/>
    </source>
</evidence>
<evidence type="ECO:0000313" key="2">
    <source>
        <dbReference type="EMBL" id="OZJ01824.1"/>
    </source>
</evidence>
<feature type="compositionally biased region" description="Polar residues" evidence="1">
    <location>
        <begin position="1"/>
        <end position="29"/>
    </location>
</feature>
<organism evidence="2 3">
    <name type="scientific">Bifiguratus adelaidae</name>
    <dbReference type="NCBI Taxonomy" id="1938954"/>
    <lineage>
        <taxon>Eukaryota</taxon>
        <taxon>Fungi</taxon>
        <taxon>Fungi incertae sedis</taxon>
        <taxon>Mucoromycota</taxon>
        <taxon>Mucoromycotina</taxon>
        <taxon>Endogonomycetes</taxon>
        <taxon>Endogonales</taxon>
        <taxon>Endogonales incertae sedis</taxon>
        <taxon>Bifiguratus</taxon>
    </lineage>
</organism>
<name>A0A261XUA4_9FUNG</name>
<proteinExistence type="predicted"/>
<dbReference type="EMBL" id="MVBO01000231">
    <property type="protein sequence ID" value="OZJ01824.1"/>
    <property type="molecule type" value="Genomic_DNA"/>
</dbReference>
<gene>
    <name evidence="2" type="ORF">BZG36_04792</name>
</gene>
<sequence length="111" mass="11509">MSNINTGINAPTNPSNADAANLPVGQQQPGPYIAGGDSGPRNACGANALNDPTAVPQMQPGPYVSGDTAFHKEESANLSQQSHEQPSAEHKQSKLDEIGAKIKRAVHGDKP</sequence>
<feature type="compositionally biased region" description="Polar residues" evidence="1">
    <location>
        <begin position="76"/>
        <end position="85"/>
    </location>
</feature>
<feature type="compositionally biased region" description="Basic and acidic residues" evidence="1">
    <location>
        <begin position="86"/>
        <end position="111"/>
    </location>
</feature>
<evidence type="ECO:0000256" key="1">
    <source>
        <dbReference type="SAM" id="MobiDB-lite"/>
    </source>
</evidence>
<dbReference type="Proteomes" id="UP000242875">
    <property type="component" value="Unassembled WGS sequence"/>
</dbReference>
<reference evidence="2 3" key="1">
    <citation type="journal article" date="2017" name="Mycologia">
        <title>Bifiguratus adelaidae, gen. et sp. nov., a new member of Mucoromycotina in endophytic and soil-dwelling habitats.</title>
        <authorList>
            <person name="Torres-Cruz T.J."/>
            <person name="Billingsley Tobias T.L."/>
            <person name="Almatruk M."/>
            <person name="Hesse C."/>
            <person name="Kuske C.R."/>
            <person name="Desiro A."/>
            <person name="Benucci G.M."/>
            <person name="Bonito G."/>
            <person name="Stajich J.E."/>
            <person name="Dunlap C."/>
            <person name="Arnold A.E."/>
            <person name="Porras-Alfaro A."/>
        </authorList>
    </citation>
    <scope>NUCLEOTIDE SEQUENCE [LARGE SCALE GENOMIC DNA]</scope>
    <source>
        <strain evidence="2 3">AZ0501</strain>
    </source>
</reference>
<accession>A0A261XUA4</accession>
<protein>
    <submittedName>
        <fullName evidence="2">Uncharacterized protein</fullName>
    </submittedName>
</protein>